<gene>
    <name evidence="2" type="ORF">ACFFNX_26500</name>
</gene>
<organism evidence="2 3">
    <name type="scientific">Actinoallomurus acaciae</name>
    <dbReference type="NCBI Taxonomy" id="502577"/>
    <lineage>
        <taxon>Bacteria</taxon>
        <taxon>Bacillati</taxon>
        <taxon>Actinomycetota</taxon>
        <taxon>Actinomycetes</taxon>
        <taxon>Streptosporangiales</taxon>
        <taxon>Thermomonosporaceae</taxon>
        <taxon>Actinoallomurus</taxon>
    </lineage>
</organism>
<evidence type="ECO:0008006" key="4">
    <source>
        <dbReference type="Google" id="ProtNLM"/>
    </source>
</evidence>
<proteinExistence type="predicted"/>
<reference evidence="2 3" key="1">
    <citation type="submission" date="2024-09" db="EMBL/GenBank/DDBJ databases">
        <authorList>
            <person name="Sun Q."/>
            <person name="Mori K."/>
        </authorList>
    </citation>
    <scope>NUCLEOTIDE SEQUENCE [LARGE SCALE GENOMIC DNA]</scope>
    <source>
        <strain evidence="2 3">TBRC 0563</strain>
    </source>
</reference>
<keyword evidence="3" id="KW-1185">Reference proteome</keyword>
<evidence type="ECO:0000313" key="3">
    <source>
        <dbReference type="Proteomes" id="UP001589627"/>
    </source>
</evidence>
<dbReference type="EMBL" id="JBHLZP010000223">
    <property type="protein sequence ID" value="MFB9835737.1"/>
    <property type="molecule type" value="Genomic_DNA"/>
</dbReference>
<evidence type="ECO:0000313" key="2">
    <source>
        <dbReference type="EMBL" id="MFB9835737.1"/>
    </source>
</evidence>
<sequence>MGHSQPKYGPPYQPPADDGDGPPDPDKGQDFSGEVPNLAVPAPWSSPGPPSFNEDPPAPPAGAGDPPKDIPDVPGFTVNLASLRGGMNTMLADAQTLVSAYEDLRLGVFGSKDTVFGQNATVTNTTSSAASVVSGGGGNPTEHVDPSPAAASAVEFAASMNPAQEKVLEFAANAIELVGQFIAGVDRAGQTYAATDRAAMFPPPPENPVAAHMDNSSQS</sequence>
<dbReference type="RefSeq" id="WP_378207812.1">
    <property type="nucleotide sequence ID" value="NZ_JBHLZP010000223.1"/>
</dbReference>
<name>A0ABV5YL15_9ACTN</name>
<evidence type="ECO:0000256" key="1">
    <source>
        <dbReference type="SAM" id="MobiDB-lite"/>
    </source>
</evidence>
<feature type="region of interest" description="Disordered" evidence="1">
    <location>
        <begin position="1"/>
        <end position="75"/>
    </location>
</feature>
<accession>A0ABV5YL15</accession>
<dbReference type="Proteomes" id="UP001589627">
    <property type="component" value="Unassembled WGS sequence"/>
</dbReference>
<feature type="compositionally biased region" description="Pro residues" evidence="1">
    <location>
        <begin position="44"/>
        <end position="60"/>
    </location>
</feature>
<feature type="region of interest" description="Disordered" evidence="1">
    <location>
        <begin position="198"/>
        <end position="219"/>
    </location>
</feature>
<protein>
    <recommendedName>
        <fullName evidence="4">PE family protein</fullName>
    </recommendedName>
</protein>
<comment type="caution">
    <text evidence="2">The sequence shown here is derived from an EMBL/GenBank/DDBJ whole genome shotgun (WGS) entry which is preliminary data.</text>
</comment>